<proteinExistence type="predicted"/>
<dbReference type="GO" id="GO:0035312">
    <property type="term" value="F:5'-3' DNA exonuclease activity"/>
    <property type="evidence" value="ECO:0007669"/>
    <property type="project" value="TreeGrafter"/>
</dbReference>
<dbReference type="PANTHER" id="PTHR23240:SF8">
    <property type="entry name" value="PROTEIN ARTEMIS"/>
    <property type="match status" value="1"/>
</dbReference>
<evidence type="ECO:0000256" key="1">
    <source>
        <dbReference type="ARBA" id="ARBA00022722"/>
    </source>
</evidence>
<reference evidence="5" key="1">
    <citation type="submission" date="2021-02" db="EMBL/GenBank/DDBJ databases">
        <title>Natronogracilivirga saccharolytica gen. nov. sp. nov. a new anaerobic, haloalkiliphilic carbohydrate-fermenting bacterium from soda lake and proposing of Cyclonatronumiaceae fam. nov. in the phylum Balneolaeota.</title>
        <authorList>
            <person name="Zhilina T.N."/>
            <person name="Sorokin D.Y."/>
            <person name="Zavarzina D.G."/>
            <person name="Toshchakov S.V."/>
            <person name="Kublanov I.V."/>
        </authorList>
    </citation>
    <scope>NUCLEOTIDE SEQUENCE</scope>
    <source>
        <strain evidence="5">Z-1702</strain>
    </source>
</reference>
<keyword evidence="3" id="KW-0269">Exonuclease</keyword>
<dbReference type="SUPFAM" id="SSF56281">
    <property type="entry name" value="Metallo-hydrolase/oxidoreductase"/>
    <property type="match status" value="1"/>
</dbReference>
<name>A0A8J7RMR5_9BACT</name>
<keyword evidence="2" id="KW-0378">Hydrolase</keyword>
<organism evidence="5 6">
    <name type="scientific">Natronogracilivirga saccharolytica</name>
    <dbReference type="NCBI Taxonomy" id="2812953"/>
    <lineage>
        <taxon>Bacteria</taxon>
        <taxon>Pseudomonadati</taxon>
        <taxon>Balneolota</taxon>
        <taxon>Balneolia</taxon>
        <taxon>Balneolales</taxon>
        <taxon>Cyclonatronaceae</taxon>
        <taxon>Natronogracilivirga</taxon>
    </lineage>
</organism>
<evidence type="ECO:0000313" key="6">
    <source>
        <dbReference type="Proteomes" id="UP000673975"/>
    </source>
</evidence>
<keyword evidence="1" id="KW-0540">Nuclease</keyword>
<evidence type="ECO:0000256" key="3">
    <source>
        <dbReference type="ARBA" id="ARBA00022839"/>
    </source>
</evidence>
<dbReference type="GO" id="GO:0006303">
    <property type="term" value="P:double-strand break repair via nonhomologous end joining"/>
    <property type="evidence" value="ECO:0007669"/>
    <property type="project" value="TreeGrafter"/>
</dbReference>
<dbReference type="RefSeq" id="WP_210511489.1">
    <property type="nucleotide sequence ID" value="NZ_JAFIDN010000005.1"/>
</dbReference>
<dbReference type="GO" id="GO:0036297">
    <property type="term" value="P:interstrand cross-link repair"/>
    <property type="evidence" value="ECO:0007669"/>
    <property type="project" value="TreeGrafter"/>
</dbReference>
<protein>
    <recommendedName>
        <fullName evidence="4">Metallo-beta-lactamase domain-containing protein</fullName>
    </recommendedName>
</protein>
<gene>
    <name evidence="5" type="ORF">NATSA_07930</name>
</gene>
<accession>A0A8J7RMR5</accession>
<dbReference type="PANTHER" id="PTHR23240">
    <property type="entry name" value="DNA CROSS-LINK REPAIR PROTEIN PSO2/SNM1-RELATED"/>
    <property type="match status" value="1"/>
</dbReference>
<feature type="domain" description="Metallo-beta-lactamase" evidence="4">
    <location>
        <begin position="4"/>
        <end position="150"/>
    </location>
</feature>
<dbReference type="SMART" id="SM00849">
    <property type="entry name" value="Lactamase_B"/>
    <property type="match status" value="1"/>
</dbReference>
<dbReference type="Proteomes" id="UP000673975">
    <property type="component" value="Unassembled WGS sequence"/>
</dbReference>
<dbReference type="Gene3D" id="3.60.15.10">
    <property type="entry name" value="Ribonuclease Z/Hydroxyacylglutathione hydrolase-like"/>
    <property type="match status" value="1"/>
</dbReference>
<dbReference type="GO" id="GO:0003684">
    <property type="term" value="F:damaged DNA binding"/>
    <property type="evidence" value="ECO:0007669"/>
    <property type="project" value="TreeGrafter"/>
</dbReference>
<keyword evidence="6" id="KW-1185">Reference proteome</keyword>
<comment type="caution">
    <text evidence="5">The sequence shown here is derived from an EMBL/GenBank/DDBJ whole genome shotgun (WGS) entry which is preliminary data.</text>
</comment>
<evidence type="ECO:0000313" key="5">
    <source>
        <dbReference type="EMBL" id="MBP3192589.1"/>
    </source>
</evidence>
<dbReference type="GO" id="GO:0000723">
    <property type="term" value="P:telomere maintenance"/>
    <property type="evidence" value="ECO:0007669"/>
    <property type="project" value="TreeGrafter"/>
</dbReference>
<evidence type="ECO:0000259" key="4">
    <source>
        <dbReference type="SMART" id="SM00849"/>
    </source>
</evidence>
<dbReference type="InterPro" id="IPR036866">
    <property type="entry name" value="RibonucZ/Hydroxyglut_hydro"/>
</dbReference>
<evidence type="ECO:0000256" key="2">
    <source>
        <dbReference type="ARBA" id="ARBA00022801"/>
    </source>
</evidence>
<sequence>MNLQKSGFHGFYLPDAGIALDGPLPDGGDAVFISHAHADHAPRNRGAEVYASPATAALIRARGHKGPVNEVPFGETVSFPRADVTLYPAGHILGSAMIYIVSDSGSMLYTGDCRTPPSPTSEGFELPDAPVDHLVIEATFGLPIYKWAPHEQLFAQIRDFARNALNDGATPVLLCYNLGKAQEVMHALAGACPEMAVQIHGAGAPLCRVYESFGINLGRWEPYDKSSVPGKALITPASTADTAMVQNIRNARIAYVSGWASLEARASQLLADALIPLSDHLDFFELLDTCRKCNPGHVYLTHSPNPDVALHFLEQEGFSCSSLDLEMIDDG</sequence>
<dbReference type="EMBL" id="JAFIDN010000005">
    <property type="protein sequence ID" value="MBP3192589.1"/>
    <property type="molecule type" value="Genomic_DNA"/>
</dbReference>
<dbReference type="InterPro" id="IPR001279">
    <property type="entry name" value="Metallo-B-lactamas"/>
</dbReference>
<dbReference type="Pfam" id="PF12706">
    <property type="entry name" value="Lactamase_B_2"/>
    <property type="match status" value="1"/>
</dbReference>
<dbReference type="AlphaFoldDB" id="A0A8J7RMR5"/>